<dbReference type="SMART" id="SM00368">
    <property type="entry name" value="LRR_RI"/>
    <property type="match status" value="5"/>
</dbReference>
<keyword evidence="4" id="KW-1185">Reference proteome</keyword>
<keyword evidence="2" id="KW-0732">Signal</keyword>
<name>A0A812XM83_SYMPI</name>
<dbReference type="InterPro" id="IPR001611">
    <property type="entry name" value="Leu-rich_rpt"/>
</dbReference>
<accession>A0A812XM83</accession>
<dbReference type="EMBL" id="CAJNIZ010046240">
    <property type="protein sequence ID" value="CAE7743669.1"/>
    <property type="molecule type" value="Genomic_DNA"/>
</dbReference>
<dbReference type="InterPro" id="IPR052394">
    <property type="entry name" value="LRR-containing"/>
</dbReference>
<dbReference type="AlphaFoldDB" id="A0A812XM83"/>
<organism evidence="3 4">
    <name type="scientific">Symbiodinium pilosum</name>
    <name type="common">Dinoflagellate</name>
    <dbReference type="NCBI Taxonomy" id="2952"/>
    <lineage>
        <taxon>Eukaryota</taxon>
        <taxon>Sar</taxon>
        <taxon>Alveolata</taxon>
        <taxon>Dinophyceae</taxon>
        <taxon>Suessiales</taxon>
        <taxon>Symbiodiniaceae</taxon>
        <taxon>Symbiodinium</taxon>
    </lineage>
</organism>
<dbReference type="OrthoDB" id="435000at2759"/>
<protein>
    <submittedName>
        <fullName evidence="3">Lrrc45 protein</fullName>
    </submittedName>
</protein>
<proteinExistence type="predicted"/>
<feature type="coiled-coil region" evidence="1">
    <location>
        <begin position="416"/>
        <end position="496"/>
    </location>
</feature>
<dbReference type="SUPFAM" id="SSF52047">
    <property type="entry name" value="RNI-like"/>
    <property type="match status" value="1"/>
</dbReference>
<dbReference type="Proteomes" id="UP000649617">
    <property type="component" value="Unassembled WGS sequence"/>
</dbReference>
<feature type="signal peptide" evidence="2">
    <location>
        <begin position="1"/>
        <end position="17"/>
    </location>
</feature>
<reference evidence="3" key="1">
    <citation type="submission" date="2021-02" db="EMBL/GenBank/DDBJ databases">
        <authorList>
            <person name="Dougan E. K."/>
            <person name="Rhodes N."/>
            <person name="Thang M."/>
            <person name="Chan C."/>
        </authorList>
    </citation>
    <scope>NUCLEOTIDE SEQUENCE</scope>
</reference>
<keyword evidence="1" id="KW-0175">Coiled coil</keyword>
<dbReference type="InterPro" id="IPR032675">
    <property type="entry name" value="LRR_dom_sf"/>
</dbReference>
<dbReference type="Gene3D" id="3.80.10.10">
    <property type="entry name" value="Ribonuclease Inhibitor"/>
    <property type="match status" value="2"/>
</dbReference>
<gene>
    <name evidence="3" type="primary">Lrrc45</name>
    <name evidence="3" type="ORF">SPIL2461_LOCUS21433</name>
</gene>
<comment type="caution">
    <text evidence="3">The sequence shown here is derived from an EMBL/GenBank/DDBJ whole genome shotgun (WGS) entry which is preliminary data.</text>
</comment>
<evidence type="ECO:0000256" key="2">
    <source>
        <dbReference type="SAM" id="SignalP"/>
    </source>
</evidence>
<dbReference type="PANTHER" id="PTHR24114">
    <property type="entry name" value="LEUCINE RICH REPEAT FAMILY PROTEIN"/>
    <property type="match status" value="1"/>
</dbReference>
<feature type="chain" id="PRO_5032802439" evidence="2">
    <location>
        <begin position="18"/>
        <end position="524"/>
    </location>
</feature>
<dbReference type="Pfam" id="PF13516">
    <property type="entry name" value="LRR_6"/>
    <property type="match status" value="2"/>
</dbReference>
<sequence length="524" mass="57277">MLLLTAVVACVLATGKGVGDLRTATIDDVGIEVDEGMNSAGEKQRALGARTLELLRNGQQEVLPVKDVKELVDCHDLFVASSCPQTADKDACQQTVVEYDGVRYVCFYTENVYGAQEIAEFAGKSACLKLLDLTGCCITSTGMLHIAEALQSSLTLESLILRHNEITSGPAGEEALASFCEAARKSPSLRHLDLRYTGLCGEAAAVQVGSILEGNGALSHLELSWNPLEASGGQALLHSIRSTSGLFDCQLTGCRLADETMQEIAELLLRNRKAHRASMSAGPYQGSWISNDAAVEGFEMADGLKRAMPPGSRSQGQAAAANYSLRCAVANIPGNAVVSELKTEELMERLFDLRQRFLLESSGNEKAARVHEFLQYLSKGQSELKQNLQAAEGTIHRTGLIAEGFQDRELRYRGNIAAARDQLLDYAQEYSKLQAALRRSMEDLAILRDDLEIAKDDFKRSRQNSEDDEDRDRGTLALLSGECKELERKLSELKDRGGHLDFESNMLRSRAEQVRERVANEVAA</sequence>
<evidence type="ECO:0000313" key="4">
    <source>
        <dbReference type="Proteomes" id="UP000649617"/>
    </source>
</evidence>
<dbReference type="PANTHER" id="PTHR24114:SF2">
    <property type="entry name" value="F-BOX DOMAIN-CONTAINING PROTEIN-RELATED"/>
    <property type="match status" value="1"/>
</dbReference>
<evidence type="ECO:0000313" key="3">
    <source>
        <dbReference type="EMBL" id="CAE7743669.1"/>
    </source>
</evidence>
<evidence type="ECO:0000256" key="1">
    <source>
        <dbReference type="SAM" id="Coils"/>
    </source>
</evidence>